<organism evidence="2 3">
    <name type="scientific">Chara braunii</name>
    <name type="common">Braun's stonewort</name>
    <dbReference type="NCBI Taxonomy" id="69332"/>
    <lineage>
        <taxon>Eukaryota</taxon>
        <taxon>Viridiplantae</taxon>
        <taxon>Streptophyta</taxon>
        <taxon>Charophyceae</taxon>
        <taxon>Charales</taxon>
        <taxon>Characeae</taxon>
        <taxon>Chara</taxon>
    </lineage>
</organism>
<dbReference type="AlphaFoldDB" id="A0A388KPH3"/>
<name>A0A388KPH3_CHABU</name>
<dbReference type="Gramene" id="GBG71951">
    <property type="protein sequence ID" value="GBG71951"/>
    <property type="gene ID" value="CBR_g10888"/>
</dbReference>
<dbReference type="Proteomes" id="UP000265515">
    <property type="component" value="Unassembled WGS sequence"/>
</dbReference>
<accession>A0A388KPH3</accession>
<comment type="caution">
    <text evidence="2">The sequence shown here is derived from an EMBL/GenBank/DDBJ whole genome shotgun (WGS) entry which is preliminary data.</text>
</comment>
<evidence type="ECO:0000313" key="3">
    <source>
        <dbReference type="Proteomes" id="UP000265515"/>
    </source>
</evidence>
<dbReference type="EMBL" id="BFEA01000156">
    <property type="protein sequence ID" value="GBG71951.1"/>
    <property type="molecule type" value="Genomic_DNA"/>
</dbReference>
<evidence type="ECO:0000256" key="1">
    <source>
        <dbReference type="SAM" id="MobiDB-lite"/>
    </source>
</evidence>
<keyword evidence="3" id="KW-1185">Reference proteome</keyword>
<sequence>MTRKAIDREKKWDNLTQQFKNVHKFQHLSGKDYFKLASLARRSEGFNFVMDRSMYDKMEAMTKGDHTIHPKNFADTGVFGGVQMPAGAGAGGKFMGTEGGGGLVDEEQGSMKDSTFSVRSTDDSMKRKNMRQQTFEVAEVMDKHGTLMACTMDTASKRQCSMMLRQCEILKSEVEV</sequence>
<evidence type="ECO:0000313" key="2">
    <source>
        <dbReference type="EMBL" id="GBG71951.1"/>
    </source>
</evidence>
<reference evidence="2 3" key="1">
    <citation type="journal article" date="2018" name="Cell">
        <title>The Chara Genome: Secondary Complexity and Implications for Plant Terrestrialization.</title>
        <authorList>
            <person name="Nishiyama T."/>
            <person name="Sakayama H."/>
            <person name="Vries J.D."/>
            <person name="Buschmann H."/>
            <person name="Saint-Marcoux D."/>
            <person name="Ullrich K.K."/>
            <person name="Haas F.B."/>
            <person name="Vanderstraeten L."/>
            <person name="Becker D."/>
            <person name="Lang D."/>
            <person name="Vosolsobe S."/>
            <person name="Rombauts S."/>
            <person name="Wilhelmsson P.K.I."/>
            <person name="Janitza P."/>
            <person name="Kern R."/>
            <person name="Heyl A."/>
            <person name="Rumpler F."/>
            <person name="Villalobos L.I.A.C."/>
            <person name="Clay J.M."/>
            <person name="Skokan R."/>
            <person name="Toyoda A."/>
            <person name="Suzuki Y."/>
            <person name="Kagoshima H."/>
            <person name="Schijlen E."/>
            <person name="Tajeshwar N."/>
            <person name="Catarino B."/>
            <person name="Hetherington A.J."/>
            <person name="Saltykova A."/>
            <person name="Bonnot C."/>
            <person name="Breuninger H."/>
            <person name="Symeonidi A."/>
            <person name="Radhakrishnan G.V."/>
            <person name="Van Nieuwerburgh F."/>
            <person name="Deforce D."/>
            <person name="Chang C."/>
            <person name="Karol K.G."/>
            <person name="Hedrich R."/>
            <person name="Ulvskov P."/>
            <person name="Glockner G."/>
            <person name="Delwiche C.F."/>
            <person name="Petrasek J."/>
            <person name="Van de Peer Y."/>
            <person name="Friml J."/>
            <person name="Beilby M."/>
            <person name="Dolan L."/>
            <person name="Kohara Y."/>
            <person name="Sugano S."/>
            <person name="Fujiyama A."/>
            <person name="Delaux P.-M."/>
            <person name="Quint M."/>
            <person name="TheiBen G."/>
            <person name="Hagemann M."/>
            <person name="Harholt J."/>
            <person name="Dunand C."/>
            <person name="Zachgo S."/>
            <person name="Langdale J."/>
            <person name="Maumus F."/>
            <person name="Straeten D.V.D."/>
            <person name="Gould S.B."/>
            <person name="Rensing S.A."/>
        </authorList>
    </citation>
    <scope>NUCLEOTIDE SEQUENCE [LARGE SCALE GENOMIC DNA]</scope>
    <source>
        <strain evidence="2 3">S276</strain>
    </source>
</reference>
<proteinExistence type="predicted"/>
<feature type="region of interest" description="Disordered" evidence="1">
    <location>
        <begin position="103"/>
        <end position="129"/>
    </location>
</feature>
<protein>
    <submittedName>
        <fullName evidence="2">Uncharacterized protein</fullName>
    </submittedName>
</protein>
<gene>
    <name evidence="2" type="ORF">CBR_g10888</name>
</gene>